<protein>
    <submittedName>
        <fullName evidence="1">Uncharacterized protein</fullName>
    </submittedName>
</protein>
<organism evidence="1">
    <name type="scientific">Odontella aurita</name>
    <dbReference type="NCBI Taxonomy" id="265563"/>
    <lineage>
        <taxon>Eukaryota</taxon>
        <taxon>Sar</taxon>
        <taxon>Stramenopiles</taxon>
        <taxon>Ochrophyta</taxon>
        <taxon>Bacillariophyta</taxon>
        <taxon>Mediophyceae</taxon>
        <taxon>Biddulphiophycidae</taxon>
        <taxon>Eupodiscales</taxon>
        <taxon>Odontellaceae</taxon>
        <taxon>Odontella</taxon>
    </lineage>
</organism>
<dbReference type="AlphaFoldDB" id="A0A6U6F814"/>
<proteinExistence type="predicted"/>
<evidence type="ECO:0000313" key="1">
    <source>
        <dbReference type="EMBL" id="CAE2243423.1"/>
    </source>
</evidence>
<accession>A0A6U6F814</accession>
<gene>
    <name evidence="1" type="ORF">OAUR00152_LOCUS17380</name>
    <name evidence="2" type="ORF">OAUR00152_LOCUS17381</name>
</gene>
<evidence type="ECO:0000313" key="2">
    <source>
        <dbReference type="EMBL" id="CAE2243424.1"/>
    </source>
</evidence>
<dbReference type="PANTHER" id="PTHR21357:SF4">
    <property type="entry name" value="FAM172 FAMILY PROTEIN HOMOLOG CG10038"/>
    <property type="match status" value="1"/>
</dbReference>
<dbReference type="EMBL" id="HBKQ01025642">
    <property type="protein sequence ID" value="CAE2243424.1"/>
    <property type="molecule type" value="Transcribed_RNA"/>
</dbReference>
<dbReference type="PANTHER" id="PTHR21357">
    <property type="entry name" value="FAM172 FAMILY PROTEIN HOMOLOG CG10038"/>
    <property type="match status" value="1"/>
</dbReference>
<sequence length="382" mass="41579">MGTCHSSPSSLSSPSQCNADGFDIIRNEESGIALAPDEDQPAIAGTSKPGAEGLSELGFEYRLVLCEDHADDGRSTAREPGSGNSCFGCATRLFHASSGTMITAVNRRDCIPDGRSFDEVSRVCQEVAQERVARERSLKFVNVFPDDARGEPVRALVDADGCEDSGPRLKSRPTFLFITGKGKSRAGVVSVKEVIISGVEKGSALFHLERAQNCGLATVCLDPNAMGEERGMEVIDRSLTALFESWEDAPVYILAHSAAGGYLVRYLLLGAARERLLPHIRAIAFTDSTHRLPWARDDPPLFSLLQSPRCLYVRNDAARTSAVAFGGDKAKAEPGEDADVDMWWRQRFGELRTVWAGTVEHSAMCWIARGIIWDFLDSHAAE</sequence>
<dbReference type="InterPro" id="IPR048263">
    <property type="entry name" value="Arb2"/>
</dbReference>
<reference evidence="1" key="1">
    <citation type="submission" date="2021-01" db="EMBL/GenBank/DDBJ databases">
        <authorList>
            <person name="Corre E."/>
            <person name="Pelletier E."/>
            <person name="Niang G."/>
            <person name="Scheremetjew M."/>
            <person name="Finn R."/>
            <person name="Kale V."/>
            <person name="Holt S."/>
            <person name="Cochrane G."/>
            <person name="Meng A."/>
            <person name="Brown T."/>
            <person name="Cohen L."/>
        </authorList>
    </citation>
    <scope>NUCLEOTIDE SEQUENCE</scope>
    <source>
        <strain evidence="1">Isolate 1302-5</strain>
    </source>
</reference>
<dbReference type="GO" id="GO:0035197">
    <property type="term" value="F:siRNA binding"/>
    <property type="evidence" value="ECO:0007669"/>
    <property type="project" value="TreeGrafter"/>
</dbReference>
<dbReference type="EMBL" id="HBKQ01025641">
    <property type="protein sequence ID" value="CAE2243423.1"/>
    <property type="molecule type" value="Transcribed_RNA"/>
</dbReference>
<dbReference type="GO" id="GO:0005634">
    <property type="term" value="C:nucleus"/>
    <property type="evidence" value="ECO:0007669"/>
    <property type="project" value="TreeGrafter"/>
</dbReference>
<dbReference type="GO" id="GO:0031048">
    <property type="term" value="P:regulatory ncRNA-mediated heterochromatin formation"/>
    <property type="evidence" value="ECO:0007669"/>
    <property type="project" value="TreeGrafter"/>
</dbReference>
<name>A0A6U6F814_9STRA</name>